<sequence length="209" mass="23237">MVKNPRTARVLEKAKSAATIRLSKADRSFLQDLSKTLIIDEITANQWHYVDRKHGARRRLDKLVDAGILERVDIGAPKGMEKITAWQFANKAVARAWGGDVPGVGGNRSHFHELLAGRAYFELGRPQEFRTASCFTADDKLLFGSIAPDAIAKGASGESILVEADSGHYTKRQIQQKQLAWQHQRQLWIQPRNAMARVPLGASVTAVRI</sequence>
<geneLocation type="plasmid" evidence="1 2">
    <name>unnamed</name>
</geneLocation>
<dbReference type="EMBL" id="CP013100">
    <property type="protein sequence ID" value="ALP54955.1"/>
    <property type="molecule type" value="Genomic_DNA"/>
</dbReference>
<reference evidence="1" key="1">
    <citation type="submission" date="2015-10" db="EMBL/GenBank/DDBJ databases">
        <title>Description of Candidatus Tenderia electrophaga gen. nov, sp. nov., an Uncultivated Electroautotroph from a Biocathode Enrichment.</title>
        <authorList>
            <person name="Eddie B.J."/>
            <person name="Malanoski A.P."/>
            <person name="Wang Z."/>
            <person name="Hall R.J."/>
            <person name="Oh S.D."/>
            <person name="Heiner C."/>
            <person name="Lin B."/>
            <person name="Strycharz-Glaven S.M."/>
        </authorList>
    </citation>
    <scope>NUCLEOTIDE SEQUENCE [LARGE SCALE GENOMIC DNA]</scope>
    <source>
        <strain evidence="1">NRL1</strain>
        <plasmid evidence="1">unnamed</plasmid>
    </source>
</reference>
<dbReference type="AlphaFoldDB" id="A0A0S2TIH4"/>
<dbReference type="KEGG" id="tee:Tel_17010"/>
<gene>
    <name evidence="1" type="ORF">Tel_17010</name>
</gene>
<keyword evidence="1" id="KW-0614">Plasmid</keyword>
<protein>
    <submittedName>
        <fullName evidence="1">Uncharacterized protein</fullName>
    </submittedName>
</protein>
<dbReference type="Proteomes" id="UP000055136">
    <property type="component" value="Plasmid unnamed"/>
</dbReference>
<organism evidence="1 2">
    <name type="scientific">Candidatus Tenderia electrophaga</name>
    <dbReference type="NCBI Taxonomy" id="1748243"/>
    <lineage>
        <taxon>Bacteria</taxon>
        <taxon>Pseudomonadati</taxon>
        <taxon>Pseudomonadota</taxon>
        <taxon>Gammaproteobacteria</taxon>
        <taxon>Candidatus Tenderiales</taxon>
        <taxon>Candidatus Tenderiaceae</taxon>
        <taxon>Candidatus Tenderia</taxon>
    </lineage>
</organism>
<keyword evidence="2" id="KW-1185">Reference proteome</keyword>
<accession>A0A0S2TIH4</accession>
<name>A0A0S2TIH4_9GAMM</name>
<evidence type="ECO:0000313" key="1">
    <source>
        <dbReference type="EMBL" id="ALP54955.1"/>
    </source>
</evidence>
<proteinExistence type="predicted"/>
<evidence type="ECO:0000313" key="2">
    <source>
        <dbReference type="Proteomes" id="UP000055136"/>
    </source>
</evidence>